<name>A0A1I3H3G8_9BURK</name>
<dbReference type="Pfam" id="PF02826">
    <property type="entry name" value="2-Hacid_dh_C"/>
    <property type="match status" value="1"/>
</dbReference>
<feature type="domain" description="D-isomer specific 2-hydroxyacid dehydrogenase NAD-binding" evidence="6">
    <location>
        <begin position="116"/>
        <end position="286"/>
    </location>
</feature>
<evidence type="ECO:0000256" key="4">
    <source>
        <dbReference type="RuleBase" id="RU003719"/>
    </source>
</evidence>
<dbReference type="EMBL" id="FOQU01000002">
    <property type="protein sequence ID" value="SFI30226.1"/>
    <property type="molecule type" value="Genomic_DNA"/>
</dbReference>
<feature type="domain" description="D-isomer specific 2-hydroxyacid dehydrogenase catalytic" evidence="5">
    <location>
        <begin position="39"/>
        <end position="318"/>
    </location>
</feature>
<reference evidence="7 8" key="1">
    <citation type="submission" date="2016-10" db="EMBL/GenBank/DDBJ databases">
        <authorList>
            <person name="de Groot N.N."/>
        </authorList>
    </citation>
    <scope>NUCLEOTIDE SEQUENCE [LARGE SCALE GENOMIC DNA]</scope>
    <source>
        <strain evidence="7 8">LMG 23650</strain>
    </source>
</reference>
<dbReference type="Gene3D" id="3.40.50.720">
    <property type="entry name" value="NAD(P)-binding Rossmann-like Domain"/>
    <property type="match status" value="2"/>
</dbReference>
<dbReference type="PANTHER" id="PTHR42789">
    <property type="entry name" value="D-ISOMER SPECIFIC 2-HYDROXYACID DEHYDROGENASE FAMILY PROTEIN (AFU_ORTHOLOGUE AFUA_6G10090)"/>
    <property type="match status" value="1"/>
</dbReference>
<evidence type="ECO:0000256" key="3">
    <source>
        <dbReference type="ARBA" id="ARBA00023027"/>
    </source>
</evidence>
<dbReference type="InterPro" id="IPR036291">
    <property type="entry name" value="NAD(P)-bd_dom_sf"/>
</dbReference>
<keyword evidence="3" id="KW-0520">NAD</keyword>
<proteinExistence type="inferred from homology"/>
<evidence type="ECO:0000313" key="7">
    <source>
        <dbReference type="EMBL" id="SFI30226.1"/>
    </source>
</evidence>
<protein>
    <submittedName>
        <fullName evidence="7">D-3-phosphoglycerate dehydrogenase</fullName>
    </submittedName>
</protein>
<dbReference type="SUPFAM" id="SSF52283">
    <property type="entry name" value="Formate/glycerate dehydrogenase catalytic domain-like"/>
    <property type="match status" value="1"/>
</dbReference>
<sequence>MTRIYLTHTPDALKNYYGARALAQLRALGDVTLNPHGRLLTLDEFVDVAAGHDIVVASRDAAAPAAFFERLPDLVAICRVAVDIRNIDVEAASRHGVLVTRATPGFDTSVAEWVVGAMIDLSRGLSASAAAYWQQRAPAIAMGRELRASTLGIVGYGFIGRRLARLARALDMSVRVYDPHATIDDTDVEAASFDDVLVHSDYVVCLAPAVPETANLFGRAAFARMQPEAFFINASRGELVDDDALIDALDRSVIKGAAIDVGRATDQMPAAVLAAHPKVVATPHVGGLTPPAIEHQAMDTVEQVRALVEGRLPAHAVNAEHATRLARLTGFSNTAQGARQ</sequence>
<dbReference type="OrthoDB" id="117809at2"/>
<keyword evidence="2 4" id="KW-0560">Oxidoreductase</keyword>
<dbReference type="SUPFAM" id="SSF51735">
    <property type="entry name" value="NAD(P)-binding Rossmann-fold domains"/>
    <property type="match status" value="1"/>
</dbReference>
<dbReference type="InterPro" id="IPR006139">
    <property type="entry name" value="D-isomer_2_OHA_DH_cat_dom"/>
</dbReference>
<dbReference type="InterPro" id="IPR006140">
    <property type="entry name" value="D-isomer_DH_NAD-bd"/>
</dbReference>
<accession>A0A1I3H3G8</accession>
<dbReference type="Proteomes" id="UP000199548">
    <property type="component" value="Unassembled WGS sequence"/>
</dbReference>
<dbReference type="AlphaFoldDB" id="A0A1I3H3G8"/>
<comment type="similarity">
    <text evidence="1 4">Belongs to the D-isomer specific 2-hydroxyacid dehydrogenase family.</text>
</comment>
<evidence type="ECO:0000259" key="5">
    <source>
        <dbReference type="Pfam" id="PF00389"/>
    </source>
</evidence>
<evidence type="ECO:0000256" key="2">
    <source>
        <dbReference type="ARBA" id="ARBA00023002"/>
    </source>
</evidence>
<dbReference type="InterPro" id="IPR050857">
    <property type="entry name" value="D-2-hydroxyacid_DH"/>
</dbReference>
<dbReference type="PANTHER" id="PTHR42789:SF1">
    <property type="entry name" value="D-ISOMER SPECIFIC 2-HYDROXYACID DEHYDROGENASE FAMILY PROTEIN (AFU_ORTHOLOGUE AFUA_6G10090)"/>
    <property type="match status" value="1"/>
</dbReference>
<gene>
    <name evidence="7" type="ORF">SAMN05192543_102824</name>
</gene>
<keyword evidence="8" id="KW-1185">Reference proteome</keyword>
<dbReference type="Pfam" id="PF00389">
    <property type="entry name" value="2-Hacid_dh"/>
    <property type="match status" value="1"/>
</dbReference>
<evidence type="ECO:0000256" key="1">
    <source>
        <dbReference type="ARBA" id="ARBA00005854"/>
    </source>
</evidence>
<organism evidence="7 8">
    <name type="scientific">Paraburkholderia megapolitana</name>
    <dbReference type="NCBI Taxonomy" id="420953"/>
    <lineage>
        <taxon>Bacteria</taxon>
        <taxon>Pseudomonadati</taxon>
        <taxon>Pseudomonadota</taxon>
        <taxon>Betaproteobacteria</taxon>
        <taxon>Burkholderiales</taxon>
        <taxon>Burkholderiaceae</taxon>
        <taxon>Paraburkholderia</taxon>
    </lineage>
</organism>
<dbReference type="STRING" id="420953.SAMN05192543_102824"/>
<dbReference type="RefSeq" id="WP_091010750.1">
    <property type="nucleotide sequence ID" value="NZ_CP041745.1"/>
</dbReference>
<evidence type="ECO:0000259" key="6">
    <source>
        <dbReference type="Pfam" id="PF02826"/>
    </source>
</evidence>
<evidence type="ECO:0000313" key="8">
    <source>
        <dbReference type="Proteomes" id="UP000199548"/>
    </source>
</evidence>
<dbReference type="GO" id="GO:0016616">
    <property type="term" value="F:oxidoreductase activity, acting on the CH-OH group of donors, NAD or NADP as acceptor"/>
    <property type="evidence" value="ECO:0007669"/>
    <property type="project" value="InterPro"/>
</dbReference>
<dbReference type="GO" id="GO:0051287">
    <property type="term" value="F:NAD binding"/>
    <property type="evidence" value="ECO:0007669"/>
    <property type="project" value="InterPro"/>
</dbReference>